<dbReference type="OrthoDB" id="10053709at2759"/>
<evidence type="ECO:0000313" key="6">
    <source>
        <dbReference type="Ensembl" id="ENSGWIP00000037243.1"/>
    </source>
</evidence>
<dbReference type="InterPro" id="IPR015526">
    <property type="entry name" value="Frizzled/SFRP"/>
</dbReference>
<dbReference type="InterPro" id="IPR036790">
    <property type="entry name" value="Frizzled_dom_sf"/>
</dbReference>
<dbReference type="SUPFAM" id="SSF47473">
    <property type="entry name" value="EF-hand"/>
    <property type="match status" value="1"/>
</dbReference>
<keyword evidence="7" id="KW-1185">Reference proteome</keyword>
<sequence length="647" mass="72424">MHYFLLVLGLLIFPQRAQSNRANCRPVTSNFCQGVGYTSTLYPSGAPGYTLQQIGQIVETSCSPNVASLLCRVAVPECGSEDDNRMKPCRALCNKVKADCDSVVKSKRLTWPSRLRCESLPETNCVQGPANPSVQEPTGTCQPLNVALCKDQPYTETIMPNIYGHTTQDEASHALGTFNSLIMVGCSDQLKPFLCSVFAPKCVFGRTQPPCRTFCELARTGCERLMNAYDLQWPENMKCDKFTTDSCEPSAESINPESSATCQPITISLCTDLPYIDTVMPNILGHKTQRDVQLEIHQFYPLVKVECSPHLKPFLCSVYVPECVSGKARTPCRTLCEQARTGCEPLMVRFGFQWPESLRCELFTTASCAHYGVSSSGGICEPITIPVCQGLSYNETIVPNLLGHTSQREAVMKMSFFNSIVQTVCSADIRLFLCRVYAPQCVSGQVQWPCRSFCERAKEECGGRMSTFGVPWPNELQCHAFPELNCILEDSLNMLRPEDVLIRLSAGGYSVRGKSLTLKTAELLVTLMDADDTGTLNVVEYFKMEHFVAVVRSEYVEKYESRNPSSSTVNQMKKTLSARGFNLENETFQRLWRDYKFQDGVEYDNFVALLTRLQILQERFQAHMLTLPCDCEIANFSLKQFMKSVLV</sequence>
<dbReference type="Gene3D" id="1.10.2000.10">
    <property type="entry name" value="Frizzled cysteine-rich domain"/>
    <property type="match status" value="4"/>
</dbReference>
<dbReference type="PROSITE" id="PS50038">
    <property type="entry name" value="FZ"/>
    <property type="match status" value="4"/>
</dbReference>
<feature type="domain" description="FZ" evidence="5">
    <location>
        <begin position="19"/>
        <end position="128"/>
    </location>
</feature>
<keyword evidence="1" id="KW-0217">Developmental protein</keyword>
<dbReference type="Pfam" id="PF01392">
    <property type="entry name" value="Fz"/>
    <property type="match status" value="4"/>
</dbReference>
<evidence type="ECO:0000256" key="4">
    <source>
        <dbReference type="SAM" id="SignalP"/>
    </source>
</evidence>
<feature type="signal peptide" evidence="4">
    <location>
        <begin position="1"/>
        <end position="19"/>
    </location>
</feature>
<dbReference type="Ensembl" id="ENSGWIT00000040562.1">
    <property type="protein sequence ID" value="ENSGWIP00000037243.1"/>
    <property type="gene ID" value="ENSGWIG00000019142.1"/>
</dbReference>
<feature type="disulfide bond" evidence="3">
    <location>
        <begin position="93"/>
        <end position="117"/>
    </location>
</feature>
<proteinExistence type="predicted"/>
<feature type="disulfide bond" evidence="3">
    <location>
        <begin position="454"/>
        <end position="478"/>
    </location>
</feature>
<feature type="disulfide bond" evidence="3">
    <location>
        <begin position="141"/>
        <end position="202"/>
    </location>
</feature>
<dbReference type="RefSeq" id="XP_028326596.1">
    <property type="nucleotide sequence ID" value="XM_028470795.1"/>
</dbReference>
<feature type="domain" description="FZ" evidence="5">
    <location>
        <begin position="257"/>
        <end position="371"/>
    </location>
</feature>
<dbReference type="InterPro" id="IPR011992">
    <property type="entry name" value="EF-hand-dom_pair"/>
</dbReference>
<dbReference type="PANTHER" id="PTHR11309">
    <property type="entry name" value="FRIZZLED"/>
    <property type="match status" value="1"/>
</dbReference>
<reference evidence="6" key="1">
    <citation type="submission" date="2020-06" db="EMBL/GenBank/DDBJ databases">
        <authorList>
            <consortium name="Wellcome Sanger Institute Data Sharing"/>
        </authorList>
    </citation>
    <scope>NUCLEOTIDE SEQUENCE [LARGE SCALE GENOMIC DNA]</scope>
</reference>
<organism evidence="6 7">
    <name type="scientific">Gouania willdenowi</name>
    <name type="common">Blunt-snouted clingfish</name>
    <name type="synonym">Lepadogaster willdenowi</name>
    <dbReference type="NCBI Taxonomy" id="441366"/>
    <lineage>
        <taxon>Eukaryota</taxon>
        <taxon>Metazoa</taxon>
        <taxon>Chordata</taxon>
        <taxon>Craniata</taxon>
        <taxon>Vertebrata</taxon>
        <taxon>Euteleostomi</taxon>
        <taxon>Actinopterygii</taxon>
        <taxon>Neopterygii</taxon>
        <taxon>Teleostei</taxon>
        <taxon>Neoteleostei</taxon>
        <taxon>Acanthomorphata</taxon>
        <taxon>Ovalentaria</taxon>
        <taxon>Blenniimorphae</taxon>
        <taxon>Blenniiformes</taxon>
        <taxon>Gobiesocoidei</taxon>
        <taxon>Gobiesocidae</taxon>
        <taxon>Gobiesocinae</taxon>
        <taxon>Gouania</taxon>
    </lineage>
</organism>
<evidence type="ECO:0000256" key="1">
    <source>
        <dbReference type="ARBA" id="ARBA00022473"/>
    </source>
</evidence>
<feature type="disulfide bond" evidence="3">
    <location>
        <begin position="215"/>
        <end position="239"/>
    </location>
</feature>
<name>A0A8C5GZ96_GOUWI</name>
<evidence type="ECO:0000256" key="2">
    <source>
        <dbReference type="ARBA" id="ARBA00023157"/>
    </source>
</evidence>
<dbReference type="Gene3D" id="1.10.238.10">
    <property type="entry name" value="EF-hand"/>
    <property type="match status" value="1"/>
</dbReference>
<feature type="disulfide bond" evidence="3">
    <location>
        <begin position="388"/>
        <end position="434"/>
    </location>
</feature>
<evidence type="ECO:0000313" key="7">
    <source>
        <dbReference type="Proteomes" id="UP000694680"/>
    </source>
</evidence>
<dbReference type="InterPro" id="IPR020067">
    <property type="entry name" value="Frizzled_dom"/>
</dbReference>
<dbReference type="AlphaFoldDB" id="A0A8C5GZ96"/>
<dbReference type="GO" id="GO:0060070">
    <property type="term" value="P:canonical Wnt signaling pathway"/>
    <property type="evidence" value="ECO:0007669"/>
    <property type="project" value="TreeGrafter"/>
</dbReference>
<protein>
    <submittedName>
        <fullName evidence="6">Uncharacterized LOC114478025</fullName>
    </submittedName>
</protein>
<feature type="disulfide bond" evidence="3">
    <location>
        <begin position="380"/>
        <end position="441"/>
    </location>
</feature>
<feature type="disulfide bond" evidence="3">
    <location>
        <begin position="336"/>
        <end position="360"/>
    </location>
</feature>
<keyword evidence="4" id="KW-0732">Signal</keyword>
<dbReference type="CDD" id="cd07066">
    <property type="entry name" value="CRD_FZ"/>
    <property type="match status" value="1"/>
</dbReference>
<keyword evidence="2 3" id="KW-1015">Disulfide bond</keyword>
<gene>
    <name evidence="6" type="primary">LOC114478025</name>
</gene>
<feature type="domain" description="FZ" evidence="5">
    <location>
        <begin position="375"/>
        <end position="489"/>
    </location>
</feature>
<reference evidence="6" key="2">
    <citation type="submission" date="2025-08" db="UniProtKB">
        <authorList>
            <consortium name="Ensembl"/>
        </authorList>
    </citation>
    <scope>IDENTIFICATION</scope>
</reference>
<dbReference type="GO" id="GO:0005886">
    <property type="term" value="C:plasma membrane"/>
    <property type="evidence" value="ECO:0007669"/>
    <property type="project" value="TreeGrafter"/>
</dbReference>
<feature type="disulfide bond" evidence="3">
    <location>
        <begin position="62"/>
        <end position="100"/>
    </location>
</feature>
<dbReference type="Proteomes" id="UP000694680">
    <property type="component" value="Chromosome 16"/>
</dbReference>
<dbReference type="GO" id="GO:0035567">
    <property type="term" value="P:non-canonical Wnt signaling pathway"/>
    <property type="evidence" value="ECO:0007669"/>
    <property type="project" value="TreeGrafter"/>
</dbReference>
<accession>A0A8C5GZ96</accession>
<feature type="domain" description="FZ" evidence="5">
    <location>
        <begin position="136"/>
        <end position="265"/>
    </location>
</feature>
<feature type="disulfide bond" evidence="3">
    <location>
        <begin position="270"/>
        <end position="316"/>
    </location>
</feature>
<evidence type="ECO:0000256" key="3">
    <source>
        <dbReference type="PROSITE-ProRule" id="PRU00090"/>
    </source>
</evidence>
<dbReference type="GeneID" id="114478025"/>
<reference evidence="6" key="3">
    <citation type="submission" date="2025-09" db="UniProtKB">
        <authorList>
            <consortium name="Ensembl"/>
        </authorList>
    </citation>
    <scope>IDENTIFICATION</scope>
</reference>
<feature type="chain" id="PRO_5034699476" evidence="4">
    <location>
        <begin position="20"/>
        <end position="647"/>
    </location>
</feature>
<evidence type="ECO:0000259" key="5">
    <source>
        <dbReference type="PROSITE" id="PS50038"/>
    </source>
</evidence>
<dbReference type="GO" id="GO:0042813">
    <property type="term" value="F:Wnt receptor activity"/>
    <property type="evidence" value="ECO:0007669"/>
    <property type="project" value="TreeGrafter"/>
</dbReference>
<dbReference type="SMART" id="SM00063">
    <property type="entry name" value="FRI"/>
    <property type="match status" value="4"/>
</dbReference>
<comment type="caution">
    <text evidence="3">Lacks conserved residue(s) required for the propagation of feature annotation.</text>
</comment>
<feature type="disulfide bond" evidence="3">
    <location>
        <begin position="149"/>
        <end position="195"/>
    </location>
</feature>
<dbReference type="SUPFAM" id="SSF63501">
    <property type="entry name" value="Frizzled cysteine-rich domain"/>
    <property type="match status" value="4"/>
</dbReference>
<feature type="disulfide bond" evidence="3">
    <location>
        <begin position="262"/>
        <end position="323"/>
    </location>
</feature>
<dbReference type="GO" id="GO:0017147">
    <property type="term" value="F:Wnt-protein binding"/>
    <property type="evidence" value="ECO:0007669"/>
    <property type="project" value="TreeGrafter"/>
</dbReference>